<dbReference type="AlphaFoldDB" id="A0AAN7H638"/>
<evidence type="ECO:0000313" key="2">
    <source>
        <dbReference type="Proteomes" id="UP001303760"/>
    </source>
</evidence>
<dbReference type="Gene3D" id="3.40.50.150">
    <property type="entry name" value="Vaccinia Virus protein VP39"/>
    <property type="match status" value="1"/>
</dbReference>
<proteinExistence type="predicted"/>
<dbReference type="Proteomes" id="UP001303760">
    <property type="component" value="Unassembled WGS sequence"/>
</dbReference>
<sequence>MNKPESTNKLRPPQALAPTGQLYDELVGDGMEKLAKATVAEILPIHAGSVVPDDGCGTGAGTAAAVNPVCGDGLSRISIRGIDINEGALEVYKTKAAREPMACQSYPSRRRQARLFLPSTRVPYAREVAEQFELG</sequence>
<comment type="caution">
    <text evidence="1">The sequence shown here is derived from an EMBL/GenBank/DDBJ whole genome shotgun (WGS) entry which is preliminary data.</text>
</comment>
<name>A0AAN7H638_9PEZI</name>
<reference evidence="1" key="1">
    <citation type="journal article" date="2023" name="Mol. Phylogenet. Evol.">
        <title>Genome-scale phylogeny and comparative genomics of the fungal order Sordariales.</title>
        <authorList>
            <person name="Hensen N."/>
            <person name="Bonometti L."/>
            <person name="Westerberg I."/>
            <person name="Brannstrom I.O."/>
            <person name="Guillou S."/>
            <person name="Cros-Aarteil S."/>
            <person name="Calhoun S."/>
            <person name="Haridas S."/>
            <person name="Kuo A."/>
            <person name="Mondo S."/>
            <person name="Pangilinan J."/>
            <person name="Riley R."/>
            <person name="LaButti K."/>
            <person name="Andreopoulos B."/>
            <person name="Lipzen A."/>
            <person name="Chen C."/>
            <person name="Yan M."/>
            <person name="Daum C."/>
            <person name="Ng V."/>
            <person name="Clum A."/>
            <person name="Steindorff A."/>
            <person name="Ohm R.A."/>
            <person name="Martin F."/>
            <person name="Silar P."/>
            <person name="Natvig D.O."/>
            <person name="Lalanne C."/>
            <person name="Gautier V."/>
            <person name="Ament-Velasquez S.L."/>
            <person name="Kruys A."/>
            <person name="Hutchinson M.I."/>
            <person name="Powell A.J."/>
            <person name="Barry K."/>
            <person name="Miller A.N."/>
            <person name="Grigoriev I.V."/>
            <person name="Debuchy R."/>
            <person name="Gladieux P."/>
            <person name="Hiltunen Thoren M."/>
            <person name="Johannesson H."/>
        </authorList>
    </citation>
    <scope>NUCLEOTIDE SEQUENCE</scope>
    <source>
        <strain evidence="1">CBS 532.94</strain>
    </source>
</reference>
<evidence type="ECO:0000313" key="1">
    <source>
        <dbReference type="EMBL" id="KAK4232983.1"/>
    </source>
</evidence>
<dbReference type="EMBL" id="MU860728">
    <property type="protein sequence ID" value="KAK4232983.1"/>
    <property type="molecule type" value="Genomic_DNA"/>
</dbReference>
<organism evidence="1 2">
    <name type="scientific">Achaetomium macrosporum</name>
    <dbReference type="NCBI Taxonomy" id="79813"/>
    <lineage>
        <taxon>Eukaryota</taxon>
        <taxon>Fungi</taxon>
        <taxon>Dikarya</taxon>
        <taxon>Ascomycota</taxon>
        <taxon>Pezizomycotina</taxon>
        <taxon>Sordariomycetes</taxon>
        <taxon>Sordariomycetidae</taxon>
        <taxon>Sordariales</taxon>
        <taxon>Chaetomiaceae</taxon>
        <taxon>Achaetomium</taxon>
    </lineage>
</organism>
<protein>
    <submittedName>
        <fullName evidence="1">Uncharacterized protein</fullName>
    </submittedName>
</protein>
<reference evidence="1" key="2">
    <citation type="submission" date="2023-05" db="EMBL/GenBank/DDBJ databases">
        <authorList>
            <consortium name="Lawrence Berkeley National Laboratory"/>
            <person name="Steindorff A."/>
            <person name="Hensen N."/>
            <person name="Bonometti L."/>
            <person name="Westerberg I."/>
            <person name="Brannstrom I.O."/>
            <person name="Guillou S."/>
            <person name="Cros-Aarteil S."/>
            <person name="Calhoun S."/>
            <person name="Haridas S."/>
            <person name="Kuo A."/>
            <person name="Mondo S."/>
            <person name="Pangilinan J."/>
            <person name="Riley R."/>
            <person name="Labutti K."/>
            <person name="Andreopoulos B."/>
            <person name="Lipzen A."/>
            <person name="Chen C."/>
            <person name="Yanf M."/>
            <person name="Daum C."/>
            <person name="Ng V."/>
            <person name="Clum A."/>
            <person name="Ohm R."/>
            <person name="Martin F."/>
            <person name="Silar P."/>
            <person name="Natvig D."/>
            <person name="Lalanne C."/>
            <person name="Gautier V."/>
            <person name="Ament-Velasquez S.L."/>
            <person name="Kruys A."/>
            <person name="Hutchinson M.I."/>
            <person name="Powell A.J."/>
            <person name="Barry K."/>
            <person name="Miller A.N."/>
            <person name="Grigoriev I.V."/>
            <person name="Debuchy R."/>
            <person name="Gladieux P."/>
            <person name="Thoren M.H."/>
            <person name="Johannesson H."/>
        </authorList>
    </citation>
    <scope>NUCLEOTIDE SEQUENCE</scope>
    <source>
        <strain evidence="1">CBS 532.94</strain>
    </source>
</reference>
<keyword evidence="2" id="KW-1185">Reference proteome</keyword>
<accession>A0AAN7H638</accession>
<dbReference type="InterPro" id="IPR029063">
    <property type="entry name" value="SAM-dependent_MTases_sf"/>
</dbReference>
<gene>
    <name evidence="1" type="ORF">C8A03DRAFT_19845</name>
</gene>
<dbReference type="SUPFAM" id="SSF53335">
    <property type="entry name" value="S-adenosyl-L-methionine-dependent methyltransferases"/>
    <property type="match status" value="1"/>
</dbReference>